<gene>
    <name evidence="1" type="ORF">KC19_VG283800</name>
</gene>
<dbReference type="EMBL" id="CM026426">
    <property type="protein sequence ID" value="KAG0574703.1"/>
    <property type="molecule type" value="Genomic_DNA"/>
</dbReference>
<dbReference type="AlphaFoldDB" id="A0A8T0HW42"/>
<name>A0A8T0HW42_CERPU</name>
<reference evidence="1" key="1">
    <citation type="submission" date="2020-06" db="EMBL/GenBank/DDBJ databases">
        <title>WGS assembly of Ceratodon purpureus strain R40.</title>
        <authorList>
            <person name="Carey S.B."/>
            <person name="Jenkins J."/>
            <person name="Shu S."/>
            <person name="Lovell J.T."/>
            <person name="Sreedasyam A."/>
            <person name="Maumus F."/>
            <person name="Tiley G.P."/>
            <person name="Fernandez-Pozo N."/>
            <person name="Barry K."/>
            <person name="Chen C."/>
            <person name="Wang M."/>
            <person name="Lipzen A."/>
            <person name="Daum C."/>
            <person name="Saski C.A."/>
            <person name="Payton A.C."/>
            <person name="Mcbreen J.C."/>
            <person name="Conrad R.E."/>
            <person name="Kollar L.M."/>
            <person name="Olsson S."/>
            <person name="Huttunen S."/>
            <person name="Landis J.B."/>
            <person name="Wickett N.J."/>
            <person name="Johnson M.G."/>
            <person name="Rensing S.A."/>
            <person name="Grimwood J."/>
            <person name="Schmutz J."/>
            <person name="Mcdaniel S.F."/>
        </authorList>
    </citation>
    <scope>NUCLEOTIDE SEQUENCE</scope>
    <source>
        <strain evidence="1">R40</strain>
    </source>
</reference>
<keyword evidence="2" id="KW-1185">Reference proteome</keyword>
<organism evidence="1 2">
    <name type="scientific">Ceratodon purpureus</name>
    <name type="common">Fire moss</name>
    <name type="synonym">Dicranum purpureum</name>
    <dbReference type="NCBI Taxonomy" id="3225"/>
    <lineage>
        <taxon>Eukaryota</taxon>
        <taxon>Viridiplantae</taxon>
        <taxon>Streptophyta</taxon>
        <taxon>Embryophyta</taxon>
        <taxon>Bryophyta</taxon>
        <taxon>Bryophytina</taxon>
        <taxon>Bryopsida</taxon>
        <taxon>Dicranidae</taxon>
        <taxon>Pseudoditrichales</taxon>
        <taxon>Ditrichaceae</taxon>
        <taxon>Ceratodon</taxon>
    </lineage>
</organism>
<accession>A0A8T0HW42</accession>
<evidence type="ECO:0000313" key="1">
    <source>
        <dbReference type="EMBL" id="KAG0574703.1"/>
    </source>
</evidence>
<comment type="caution">
    <text evidence="1">The sequence shown here is derived from an EMBL/GenBank/DDBJ whole genome shotgun (WGS) entry which is preliminary data.</text>
</comment>
<dbReference type="Proteomes" id="UP000822688">
    <property type="component" value="Chromosome V"/>
</dbReference>
<evidence type="ECO:0000313" key="2">
    <source>
        <dbReference type="Proteomes" id="UP000822688"/>
    </source>
</evidence>
<protein>
    <submittedName>
        <fullName evidence="1">Uncharacterized protein</fullName>
    </submittedName>
</protein>
<sequence length="122" mass="14231">MQNRQSNSEKRLHSNVSGEICYNTNNYGEEKQCFKHGYKGGRVNINQHPREKKRKHRIPSIGQLAWLEILRGCLMYRFTGSWLMSGTDYGHRIGRKEGEEAKTKKIELQEMNVEIVAHGKKK</sequence>
<proteinExistence type="predicted"/>